<dbReference type="Pfam" id="PF00795">
    <property type="entry name" value="CN_hydrolase"/>
    <property type="match status" value="1"/>
</dbReference>
<reference evidence="3" key="1">
    <citation type="journal article" date="2019" name="Int. J. Syst. Evol. Microbiol.">
        <title>The Global Catalogue of Microorganisms (GCM) 10K type strain sequencing project: providing services to taxonomists for standard genome sequencing and annotation.</title>
        <authorList>
            <consortium name="The Broad Institute Genomics Platform"/>
            <consortium name="The Broad Institute Genome Sequencing Center for Infectious Disease"/>
            <person name="Wu L."/>
            <person name="Ma J."/>
        </authorList>
    </citation>
    <scope>NUCLEOTIDE SEQUENCE [LARGE SCALE GENOMIC DNA]</scope>
    <source>
        <strain evidence="3">CCUG 62953</strain>
    </source>
</reference>
<accession>A0ABW3ZL94</accession>
<protein>
    <submittedName>
        <fullName evidence="2">Carbon-nitrogen hydrolase family protein</fullName>
    </submittedName>
</protein>
<keyword evidence="2" id="KW-0378">Hydrolase</keyword>
<dbReference type="RefSeq" id="WP_386804974.1">
    <property type="nucleotide sequence ID" value="NZ_JBHTMU010000030.1"/>
</dbReference>
<dbReference type="GO" id="GO:0016787">
    <property type="term" value="F:hydrolase activity"/>
    <property type="evidence" value="ECO:0007669"/>
    <property type="project" value="UniProtKB-KW"/>
</dbReference>
<dbReference type="InterPro" id="IPR003010">
    <property type="entry name" value="C-N_Hydrolase"/>
</dbReference>
<keyword evidence="3" id="KW-1185">Reference proteome</keyword>
<name>A0ABW3ZL94_9RHOB</name>
<proteinExistence type="predicted"/>
<dbReference type="CDD" id="cd07574">
    <property type="entry name" value="nitrilase_Rim1_like"/>
    <property type="match status" value="1"/>
</dbReference>
<dbReference type="PROSITE" id="PS50263">
    <property type="entry name" value="CN_HYDROLASE"/>
    <property type="match status" value="1"/>
</dbReference>
<dbReference type="PANTHER" id="PTHR23088">
    <property type="entry name" value="NITRILASE-RELATED"/>
    <property type="match status" value="1"/>
</dbReference>
<dbReference type="Proteomes" id="UP001597135">
    <property type="component" value="Unassembled WGS sequence"/>
</dbReference>
<dbReference type="Gene3D" id="3.60.110.10">
    <property type="entry name" value="Carbon-nitrogen hydrolase"/>
    <property type="match status" value="1"/>
</dbReference>
<dbReference type="PANTHER" id="PTHR23088:SF50">
    <property type="entry name" value="HYDROLASE YHCX"/>
    <property type="match status" value="1"/>
</dbReference>
<comment type="caution">
    <text evidence="2">The sequence shown here is derived from an EMBL/GenBank/DDBJ whole genome shotgun (WGS) entry which is preliminary data.</text>
</comment>
<evidence type="ECO:0000313" key="3">
    <source>
        <dbReference type="Proteomes" id="UP001597135"/>
    </source>
</evidence>
<sequence length="298" mass="32077">MKIAAAGYPLDFLPNWAAYETKLIDWVSEAASAGADLLVFPEYGAMELATLDGAKVAGDLEASLRAVSDRIPAVDDLHARLAAEYGVYILAASAPVFDPDFGERPVNRARFFTPGGARGHQDKQIMTRFERETWGVVGGGPLRVFDTELGRIGILICYDSEYPLLARAMKEADLILVPSCTEALTGYSRVRIGAMARALEQQCVTVMSSTVGPADWSEAVDTNCGRGGVFGPPDTGFPPTGVIAEGVLDQPGWTYAELDPVQVAQVRMDGVVLNRTHWDEQAGRDGPVEEISLRGIDT</sequence>
<gene>
    <name evidence="2" type="ORF">ACFQ4E_15100</name>
</gene>
<organism evidence="2 3">
    <name type="scientific">Litorisediminicola beolgyonensis</name>
    <dbReference type="NCBI Taxonomy" id="1173614"/>
    <lineage>
        <taxon>Bacteria</taxon>
        <taxon>Pseudomonadati</taxon>
        <taxon>Pseudomonadota</taxon>
        <taxon>Alphaproteobacteria</taxon>
        <taxon>Rhodobacterales</taxon>
        <taxon>Paracoccaceae</taxon>
        <taxon>Litorisediminicola</taxon>
    </lineage>
</organism>
<evidence type="ECO:0000313" key="2">
    <source>
        <dbReference type="EMBL" id="MFD1343753.1"/>
    </source>
</evidence>
<dbReference type="EMBL" id="JBHTMU010000030">
    <property type="protein sequence ID" value="MFD1343753.1"/>
    <property type="molecule type" value="Genomic_DNA"/>
</dbReference>
<evidence type="ECO:0000259" key="1">
    <source>
        <dbReference type="PROSITE" id="PS50263"/>
    </source>
</evidence>
<dbReference type="InterPro" id="IPR036526">
    <property type="entry name" value="C-N_Hydrolase_sf"/>
</dbReference>
<feature type="domain" description="CN hydrolase" evidence="1">
    <location>
        <begin position="1"/>
        <end position="260"/>
    </location>
</feature>
<dbReference type="SUPFAM" id="SSF56317">
    <property type="entry name" value="Carbon-nitrogen hydrolase"/>
    <property type="match status" value="1"/>
</dbReference>